<keyword evidence="4" id="KW-1185">Reference proteome</keyword>
<comment type="caution">
    <text evidence="3">The sequence shown here is derived from an EMBL/GenBank/DDBJ whole genome shotgun (WGS) entry which is preliminary data.</text>
</comment>
<evidence type="ECO:0000313" key="4">
    <source>
        <dbReference type="Proteomes" id="UP001497623"/>
    </source>
</evidence>
<evidence type="ECO:0000259" key="2">
    <source>
        <dbReference type="Pfam" id="PF03184"/>
    </source>
</evidence>
<keyword evidence="1" id="KW-0812">Transmembrane</keyword>
<feature type="non-terminal residue" evidence="3">
    <location>
        <position position="158"/>
    </location>
</feature>
<proteinExistence type="predicted"/>
<dbReference type="Pfam" id="PF03184">
    <property type="entry name" value="DDE_1"/>
    <property type="match status" value="1"/>
</dbReference>
<dbReference type="AlphaFoldDB" id="A0AAV2S0L4"/>
<protein>
    <recommendedName>
        <fullName evidence="2">DDE-1 domain-containing protein</fullName>
    </recommendedName>
</protein>
<evidence type="ECO:0000256" key="1">
    <source>
        <dbReference type="SAM" id="Phobius"/>
    </source>
</evidence>
<evidence type="ECO:0000313" key="3">
    <source>
        <dbReference type="EMBL" id="CAL4156527.1"/>
    </source>
</evidence>
<feature type="domain" description="DDE-1" evidence="2">
    <location>
        <begin position="27"/>
        <end position="137"/>
    </location>
</feature>
<organism evidence="3 4">
    <name type="scientific">Meganyctiphanes norvegica</name>
    <name type="common">Northern krill</name>
    <name type="synonym">Thysanopoda norvegica</name>
    <dbReference type="NCBI Taxonomy" id="48144"/>
    <lineage>
        <taxon>Eukaryota</taxon>
        <taxon>Metazoa</taxon>
        <taxon>Ecdysozoa</taxon>
        <taxon>Arthropoda</taxon>
        <taxon>Crustacea</taxon>
        <taxon>Multicrustacea</taxon>
        <taxon>Malacostraca</taxon>
        <taxon>Eumalacostraca</taxon>
        <taxon>Eucarida</taxon>
        <taxon>Euphausiacea</taxon>
        <taxon>Euphausiidae</taxon>
        <taxon>Meganyctiphanes</taxon>
    </lineage>
</organism>
<dbReference type="InterPro" id="IPR004875">
    <property type="entry name" value="DDE_SF_endonuclease_dom"/>
</dbReference>
<feature type="transmembrane region" description="Helical" evidence="1">
    <location>
        <begin position="133"/>
        <end position="152"/>
    </location>
</feature>
<dbReference type="Proteomes" id="UP001497623">
    <property type="component" value="Unassembled WGS sequence"/>
</dbReference>
<dbReference type="GO" id="GO:0003676">
    <property type="term" value="F:nucleic acid binding"/>
    <property type="evidence" value="ECO:0007669"/>
    <property type="project" value="InterPro"/>
</dbReference>
<name>A0AAV2S0L4_MEGNR</name>
<sequence>MDMVPRSTVNKKGEKTVLVKTTGHKKTRYTVVLAALANGDKLPPMFIFKRKTMPKITFPKGVLVHCNEKGWMDQEACKLWVRRIWQRRTDGGLRREKSLLVWDRFSAHLTAEVTEVLNEVNTDVAVIPGGLTGVLPVYYVIVLSFSCSVLIIKNKANS</sequence>
<reference evidence="3 4" key="1">
    <citation type="submission" date="2024-05" db="EMBL/GenBank/DDBJ databases">
        <authorList>
            <person name="Wallberg A."/>
        </authorList>
    </citation>
    <scope>NUCLEOTIDE SEQUENCE [LARGE SCALE GENOMIC DNA]</scope>
</reference>
<gene>
    <name evidence="3" type="ORF">MNOR_LOCUS31731</name>
</gene>
<keyword evidence="1" id="KW-0472">Membrane</keyword>
<keyword evidence="1" id="KW-1133">Transmembrane helix</keyword>
<accession>A0AAV2S0L4</accession>
<dbReference type="EMBL" id="CAXKWB010041524">
    <property type="protein sequence ID" value="CAL4156527.1"/>
    <property type="molecule type" value="Genomic_DNA"/>
</dbReference>